<evidence type="ECO:0000313" key="2">
    <source>
        <dbReference type="Proteomes" id="UP000250043"/>
    </source>
</evidence>
<organism evidence="1 2">
    <name type="scientific">Obba rivulosa</name>
    <dbReference type="NCBI Taxonomy" id="1052685"/>
    <lineage>
        <taxon>Eukaryota</taxon>
        <taxon>Fungi</taxon>
        <taxon>Dikarya</taxon>
        <taxon>Basidiomycota</taxon>
        <taxon>Agaricomycotina</taxon>
        <taxon>Agaricomycetes</taxon>
        <taxon>Polyporales</taxon>
        <taxon>Gelatoporiaceae</taxon>
        <taxon>Obba</taxon>
    </lineage>
</organism>
<name>A0A8E2DM43_9APHY</name>
<protein>
    <submittedName>
        <fullName evidence="1">Uncharacterized protein</fullName>
    </submittedName>
</protein>
<accession>A0A8E2DM43</accession>
<dbReference type="Proteomes" id="UP000250043">
    <property type="component" value="Unassembled WGS sequence"/>
</dbReference>
<gene>
    <name evidence="1" type="ORF">OBBRIDRAFT_793196</name>
</gene>
<keyword evidence="2" id="KW-1185">Reference proteome</keyword>
<dbReference type="AlphaFoldDB" id="A0A8E2DM43"/>
<reference evidence="1 2" key="1">
    <citation type="submission" date="2016-07" db="EMBL/GenBank/DDBJ databases">
        <title>Draft genome of the white-rot fungus Obba rivulosa 3A-2.</title>
        <authorList>
            <consortium name="DOE Joint Genome Institute"/>
            <person name="Miettinen O."/>
            <person name="Riley R."/>
            <person name="Acob R."/>
            <person name="Barry K."/>
            <person name="Cullen D."/>
            <person name="De Vries R."/>
            <person name="Hainaut M."/>
            <person name="Hatakka A."/>
            <person name="Henrissat B."/>
            <person name="Hilden K."/>
            <person name="Kuo R."/>
            <person name="Labutti K."/>
            <person name="Lipzen A."/>
            <person name="Makela M.R."/>
            <person name="Sandor L."/>
            <person name="Spatafora J.W."/>
            <person name="Grigoriev I.V."/>
            <person name="Hibbett D.S."/>
        </authorList>
    </citation>
    <scope>NUCLEOTIDE SEQUENCE [LARGE SCALE GENOMIC DNA]</scope>
    <source>
        <strain evidence="1 2">3A-2</strain>
    </source>
</reference>
<proteinExistence type="predicted"/>
<dbReference type="OrthoDB" id="19861at2759"/>
<dbReference type="EMBL" id="KV722402">
    <property type="protein sequence ID" value="OCH90534.1"/>
    <property type="molecule type" value="Genomic_DNA"/>
</dbReference>
<evidence type="ECO:0000313" key="1">
    <source>
        <dbReference type="EMBL" id="OCH90534.1"/>
    </source>
</evidence>
<feature type="non-terminal residue" evidence="1">
    <location>
        <position position="120"/>
    </location>
</feature>
<sequence>MFLIYVLVRCLQDKQPTAVQVSSKSFVLFTTLGAQCYPIAGFPENCLPPGIWALTDSSDDVTRPCLPFLRAQATLIYVISPARNRWGKWERKYDADLYIMDPWAESELGALLWVSVGSQG</sequence>